<dbReference type="GO" id="GO:0016020">
    <property type="term" value="C:membrane"/>
    <property type="evidence" value="ECO:0007669"/>
    <property type="project" value="UniProtKB-SubCell"/>
</dbReference>
<evidence type="ECO:0000256" key="2">
    <source>
        <dbReference type="ARBA" id="ARBA00022692"/>
    </source>
</evidence>
<feature type="region of interest" description="Disordered" evidence="6">
    <location>
        <begin position="1"/>
        <end position="29"/>
    </location>
</feature>
<dbReference type="InterPro" id="IPR033118">
    <property type="entry name" value="EXPERA"/>
</dbReference>
<feature type="transmembrane region" description="Helical" evidence="7">
    <location>
        <begin position="39"/>
        <end position="61"/>
    </location>
</feature>
<evidence type="ECO:0000256" key="1">
    <source>
        <dbReference type="ARBA" id="ARBA00004141"/>
    </source>
</evidence>
<reference evidence="10" key="1">
    <citation type="submission" date="2017-03" db="EMBL/GenBank/DDBJ databases">
        <authorList>
            <person name="Sharma R."/>
            <person name="Thines M."/>
        </authorList>
    </citation>
    <scope>NUCLEOTIDE SEQUENCE [LARGE SCALE GENOMIC DNA]</scope>
</reference>
<dbReference type="InterPro" id="IPR051987">
    <property type="entry name" value="Sigma-2_receptor-like"/>
</dbReference>
<dbReference type="AlphaFoldDB" id="A0A1W5CSB2"/>
<evidence type="ECO:0000256" key="7">
    <source>
        <dbReference type="SAM" id="Phobius"/>
    </source>
</evidence>
<feature type="domain" description="EXPERA" evidence="8">
    <location>
        <begin position="37"/>
        <end position="146"/>
    </location>
</feature>
<keyword evidence="3 5" id="KW-1133">Transmembrane helix</keyword>
<evidence type="ECO:0000256" key="5">
    <source>
        <dbReference type="PROSITE-ProRule" id="PRU01087"/>
    </source>
</evidence>
<evidence type="ECO:0000256" key="3">
    <source>
        <dbReference type="ARBA" id="ARBA00022989"/>
    </source>
</evidence>
<dbReference type="Pfam" id="PF05241">
    <property type="entry name" value="EBP"/>
    <property type="match status" value="1"/>
</dbReference>
<organism evidence="9 10">
    <name type="scientific">Lasallia pustulata</name>
    <dbReference type="NCBI Taxonomy" id="136370"/>
    <lineage>
        <taxon>Eukaryota</taxon>
        <taxon>Fungi</taxon>
        <taxon>Dikarya</taxon>
        <taxon>Ascomycota</taxon>
        <taxon>Pezizomycotina</taxon>
        <taxon>Lecanoromycetes</taxon>
        <taxon>OSLEUM clade</taxon>
        <taxon>Umbilicariomycetidae</taxon>
        <taxon>Umbilicariales</taxon>
        <taxon>Umbilicariaceae</taxon>
        <taxon>Lasallia</taxon>
    </lineage>
</organism>
<keyword evidence="4 5" id="KW-0472">Membrane</keyword>
<evidence type="ECO:0000313" key="10">
    <source>
        <dbReference type="Proteomes" id="UP000192927"/>
    </source>
</evidence>
<dbReference type="PANTHER" id="PTHR31204:SF1">
    <property type="entry name" value="SIGMA INTRACELLULAR RECEPTOR 2"/>
    <property type="match status" value="1"/>
</dbReference>
<keyword evidence="2 5" id="KW-0812">Transmembrane</keyword>
<proteinExistence type="predicted"/>
<evidence type="ECO:0000256" key="6">
    <source>
        <dbReference type="SAM" id="MobiDB-lite"/>
    </source>
</evidence>
<dbReference type="EMBL" id="FWEW01000088">
    <property type="protein sequence ID" value="SLM33713.1"/>
    <property type="molecule type" value="Genomic_DNA"/>
</dbReference>
<name>A0A1W5CSB2_9LECA</name>
<dbReference type="Proteomes" id="UP000192927">
    <property type="component" value="Unassembled WGS sequence"/>
</dbReference>
<evidence type="ECO:0000259" key="8">
    <source>
        <dbReference type="PROSITE" id="PS51751"/>
    </source>
</evidence>
<keyword evidence="10" id="KW-1185">Reference proteome</keyword>
<dbReference type="PANTHER" id="PTHR31204">
    <property type="entry name" value="SIGMA INTRACELLULAR RECEPTOR 2"/>
    <property type="match status" value="1"/>
</dbReference>
<comment type="subcellular location">
    <subcellularLocation>
        <location evidence="1">Membrane</location>
        <topology evidence="1">Multi-pass membrane protein</topology>
    </subcellularLocation>
</comment>
<evidence type="ECO:0000256" key="4">
    <source>
        <dbReference type="ARBA" id="ARBA00023136"/>
    </source>
</evidence>
<feature type="compositionally biased region" description="Pro residues" evidence="6">
    <location>
        <begin position="1"/>
        <end position="10"/>
    </location>
</feature>
<protein>
    <submittedName>
        <fullName evidence="9">Transmembrane protein 6/97</fullName>
    </submittedName>
</protein>
<dbReference type="GO" id="GO:0005783">
    <property type="term" value="C:endoplasmic reticulum"/>
    <property type="evidence" value="ECO:0007669"/>
    <property type="project" value="TreeGrafter"/>
</dbReference>
<sequence length="146" mass="16979">MPAQIAPPRPKSSLRTTTTTNTAPAPAPPTPVWTRKRDFLYLIFFLIHIPTVLFVDLYAIYPAPLRLQFMTDLRTYYIRTYRDQFSISPPAWFTAYMWMEALYHLPMSVWAVRNLVVGSESPPLFPPFLTRFPPIPFAPIHARRII</sequence>
<accession>A0A1W5CSB2</accession>
<evidence type="ECO:0000313" key="9">
    <source>
        <dbReference type="EMBL" id="SLM33713.1"/>
    </source>
</evidence>
<dbReference type="PROSITE" id="PS51751">
    <property type="entry name" value="EXPERA"/>
    <property type="match status" value="1"/>
</dbReference>